<sequence length="151" mass="15360">MTTANPLLGEVALPPVNVAGFEAGGVMVLDFNALCSLEGVLAKKIDEIGTAVLESPSMMRTVMRVALEQHHPTVDEIEAGRVIQAVGLDVAAELILKAFTLSFPEAAPGGTADPRTTAAPAGTGGAASKSGSKSAKPPKRSGGKPRASSRK</sequence>
<dbReference type="Proteomes" id="UP000664914">
    <property type="component" value="Chromosome"/>
</dbReference>
<proteinExistence type="predicted"/>
<evidence type="ECO:0000256" key="1">
    <source>
        <dbReference type="SAM" id="MobiDB-lite"/>
    </source>
</evidence>
<reference evidence="2" key="1">
    <citation type="submission" date="2020-07" db="EMBL/GenBank/DDBJ databases">
        <authorList>
            <person name="Camacho E."/>
        </authorList>
    </citation>
    <scope>NUCLEOTIDE SEQUENCE</scope>
    <source>
        <strain evidence="2">MPO218</strain>
    </source>
</reference>
<gene>
    <name evidence="2" type="ORF">HRJ34_00195</name>
</gene>
<reference evidence="2" key="2">
    <citation type="submission" date="2021-04" db="EMBL/GenBank/DDBJ databases">
        <title>Isolation and genomic analysis of the ibuprofen-degrading bacterium Sphingomonas strain MPO218.</title>
        <authorList>
            <person name="Aulestia M."/>
            <person name="Flores A."/>
            <person name="Mangas E.L."/>
            <person name="Perez-Pulido A.J."/>
            <person name="Santero E."/>
            <person name="Camacho E.M."/>
        </authorList>
    </citation>
    <scope>NUCLEOTIDE SEQUENCE</scope>
    <source>
        <strain evidence="2">MPO218</strain>
    </source>
</reference>
<dbReference type="EMBL" id="CP059319">
    <property type="protein sequence ID" value="QTH21999.1"/>
    <property type="molecule type" value="Genomic_DNA"/>
</dbReference>
<feature type="compositionally biased region" description="Basic residues" evidence="1">
    <location>
        <begin position="136"/>
        <end position="151"/>
    </location>
</feature>
<name>A0A975D364_9SPHN</name>
<feature type="region of interest" description="Disordered" evidence="1">
    <location>
        <begin position="106"/>
        <end position="151"/>
    </location>
</feature>
<evidence type="ECO:0000313" key="3">
    <source>
        <dbReference type="Proteomes" id="UP000664914"/>
    </source>
</evidence>
<organism evidence="2 3">
    <name type="scientific">Rhizorhabdus wittichii</name>
    <dbReference type="NCBI Taxonomy" id="160791"/>
    <lineage>
        <taxon>Bacteria</taxon>
        <taxon>Pseudomonadati</taxon>
        <taxon>Pseudomonadota</taxon>
        <taxon>Alphaproteobacteria</taxon>
        <taxon>Sphingomonadales</taxon>
        <taxon>Sphingomonadaceae</taxon>
        <taxon>Rhizorhabdus</taxon>
    </lineage>
</organism>
<evidence type="ECO:0000313" key="2">
    <source>
        <dbReference type="EMBL" id="QTH21999.1"/>
    </source>
</evidence>
<accession>A0A975D364</accession>
<feature type="compositionally biased region" description="Low complexity" evidence="1">
    <location>
        <begin position="106"/>
        <end position="135"/>
    </location>
</feature>
<protein>
    <recommendedName>
        <fullName evidence="4">Gene transfer agent family protein</fullName>
    </recommendedName>
</protein>
<evidence type="ECO:0008006" key="4">
    <source>
        <dbReference type="Google" id="ProtNLM"/>
    </source>
</evidence>
<dbReference type="AlphaFoldDB" id="A0A975D364"/>
<dbReference type="RefSeq" id="WP_208633021.1">
    <property type="nucleotide sequence ID" value="NZ_CP059319.1"/>
</dbReference>